<evidence type="ECO:0000256" key="4">
    <source>
        <dbReference type="ARBA" id="ARBA00023163"/>
    </source>
</evidence>
<comment type="caution">
    <text evidence="7">The sequence shown here is derived from an EMBL/GenBank/DDBJ whole genome shotgun (WGS) entry which is preliminary data.</text>
</comment>
<dbReference type="Gene3D" id="1.10.357.10">
    <property type="entry name" value="Tetracycline Repressor, domain 2"/>
    <property type="match status" value="1"/>
</dbReference>
<keyword evidence="1" id="KW-0678">Repressor</keyword>
<feature type="DNA-binding region" description="H-T-H motif" evidence="5">
    <location>
        <begin position="26"/>
        <end position="45"/>
    </location>
</feature>
<dbReference type="Pfam" id="PF13977">
    <property type="entry name" value="TetR_C_6"/>
    <property type="match status" value="1"/>
</dbReference>
<protein>
    <submittedName>
        <fullName evidence="7">TetR family transcriptional regulator</fullName>
    </submittedName>
</protein>
<dbReference type="PANTHER" id="PTHR47506:SF1">
    <property type="entry name" value="HTH-TYPE TRANSCRIPTIONAL REGULATOR YJDC"/>
    <property type="match status" value="1"/>
</dbReference>
<evidence type="ECO:0000313" key="8">
    <source>
        <dbReference type="Proteomes" id="UP000444318"/>
    </source>
</evidence>
<name>A0A843S779_9BURK</name>
<dbReference type="RefSeq" id="WP_152801296.1">
    <property type="nucleotide sequence ID" value="NZ_WHUF01000001.1"/>
</dbReference>
<keyword evidence="2" id="KW-0805">Transcription regulation</keyword>
<evidence type="ECO:0000256" key="1">
    <source>
        <dbReference type="ARBA" id="ARBA00022491"/>
    </source>
</evidence>
<sequence>MAESRKQLIVEAACACFLRKGYHQTGVRDIAAEAGISLGNLYNHFAGKDAVLAEIAALEAEELTPFVADLQAAADPAKAVMGFAAAYLDYASRPEHALMTLELVAESVRNPAIAQTFGGNRDGLLAVLSTLLAAGAASGRLRRLAHPAETARLVLDLVEGHALRVVLGDAVPDAAAREEVMSFIAYSLGMP</sequence>
<dbReference type="Pfam" id="PF00440">
    <property type="entry name" value="TetR_N"/>
    <property type="match status" value="1"/>
</dbReference>
<feature type="domain" description="HTH tetR-type" evidence="6">
    <location>
        <begin position="3"/>
        <end position="63"/>
    </location>
</feature>
<dbReference type="SUPFAM" id="SSF48498">
    <property type="entry name" value="Tetracyclin repressor-like, C-terminal domain"/>
    <property type="match status" value="1"/>
</dbReference>
<evidence type="ECO:0000313" key="7">
    <source>
        <dbReference type="EMBL" id="MQA18338.1"/>
    </source>
</evidence>
<dbReference type="Proteomes" id="UP000444318">
    <property type="component" value="Unassembled WGS sequence"/>
</dbReference>
<dbReference type="SUPFAM" id="SSF46689">
    <property type="entry name" value="Homeodomain-like"/>
    <property type="match status" value="1"/>
</dbReference>
<dbReference type="PROSITE" id="PS50977">
    <property type="entry name" value="HTH_TETR_2"/>
    <property type="match status" value="1"/>
</dbReference>
<dbReference type="PRINTS" id="PR00455">
    <property type="entry name" value="HTHTETR"/>
</dbReference>
<evidence type="ECO:0000259" key="6">
    <source>
        <dbReference type="PROSITE" id="PS50977"/>
    </source>
</evidence>
<organism evidence="7 8">
    <name type="scientific">Rugamonas rivuli</name>
    <dbReference type="NCBI Taxonomy" id="2743358"/>
    <lineage>
        <taxon>Bacteria</taxon>
        <taxon>Pseudomonadati</taxon>
        <taxon>Pseudomonadota</taxon>
        <taxon>Betaproteobacteria</taxon>
        <taxon>Burkholderiales</taxon>
        <taxon>Oxalobacteraceae</taxon>
        <taxon>Telluria group</taxon>
        <taxon>Rugamonas</taxon>
    </lineage>
</organism>
<proteinExistence type="predicted"/>
<keyword evidence="3 5" id="KW-0238">DNA-binding</keyword>
<dbReference type="EMBL" id="WHUF01000001">
    <property type="protein sequence ID" value="MQA18338.1"/>
    <property type="molecule type" value="Genomic_DNA"/>
</dbReference>
<dbReference type="GO" id="GO:0003677">
    <property type="term" value="F:DNA binding"/>
    <property type="evidence" value="ECO:0007669"/>
    <property type="project" value="UniProtKB-UniRule"/>
</dbReference>
<keyword evidence="8" id="KW-1185">Reference proteome</keyword>
<evidence type="ECO:0000256" key="5">
    <source>
        <dbReference type="PROSITE-ProRule" id="PRU00335"/>
    </source>
</evidence>
<accession>A0A843S779</accession>
<gene>
    <name evidence="7" type="ORF">GEV01_02290</name>
</gene>
<reference evidence="7 8" key="1">
    <citation type="submission" date="2019-10" db="EMBL/GenBank/DDBJ databases">
        <title>Two novel species isolated from a subtropical stream in China.</title>
        <authorList>
            <person name="Lu H."/>
        </authorList>
    </citation>
    <scope>NUCLEOTIDE SEQUENCE [LARGE SCALE GENOMIC DNA]</scope>
    <source>
        <strain evidence="7 8">FT103W</strain>
    </source>
</reference>
<dbReference type="InterPro" id="IPR001647">
    <property type="entry name" value="HTH_TetR"/>
</dbReference>
<dbReference type="PANTHER" id="PTHR47506">
    <property type="entry name" value="TRANSCRIPTIONAL REGULATORY PROTEIN"/>
    <property type="match status" value="1"/>
</dbReference>
<evidence type="ECO:0000256" key="2">
    <source>
        <dbReference type="ARBA" id="ARBA00023015"/>
    </source>
</evidence>
<dbReference type="InterPro" id="IPR036271">
    <property type="entry name" value="Tet_transcr_reg_TetR-rel_C_sf"/>
</dbReference>
<dbReference type="InterPro" id="IPR009057">
    <property type="entry name" value="Homeodomain-like_sf"/>
</dbReference>
<dbReference type="InterPro" id="IPR039538">
    <property type="entry name" value="BetI_C"/>
</dbReference>
<keyword evidence="4" id="KW-0804">Transcription</keyword>
<dbReference type="AlphaFoldDB" id="A0A843S779"/>
<evidence type="ECO:0000256" key="3">
    <source>
        <dbReference type="ARBA" id="ARBA00023125"/>
    </source>
</evidence>